<accession>A0ABQ1QN76</accession>
<organism evidence="2 3">
    <name type="scientific">Sinisalibacter lacisalsi</name>
    <dbReference type="NCBI Taxonomy" id="1526570"/>
    <lineage>
        <taxon>Bacteria</taxon>
        <taxon>Pseudomonadati</taxon>
        <taxon>Pseudomonadota</taxon>
        <taxon>Alphaproteobacteria</taxon>
        <taxon>Rhodobacterales</taxon>
        <taxon>Roseobacteraceae</taxon>
        <taxon>Sinisalibacter</taxon>
    </lineage>
</organism>
<dbReference type="SUPFAM" id="SSF52799">
    <property type="entry name" value="(Phosphotyrosine protein) phosphatases II"/>
    <property type="match status" value="1"/>
</dbReference>
<proteinExistence type="predicted"/>
<sequence>MRRDWKELDQQVTVAGQIRPEDVAHLAAAGFRVVICNRPDGEEAGQPDWNEINEACKHNGIEARYLPQADRSPTDYAVSGFARAMRETQGKVFAFCRTGARSEALWNAAKARMATAA</sequence>
<evidence type="ECO:0000313" key="2">
    <source>
        <dbReference type="EMBL" id="GGD33436.1"/>
    </source>
</evidence>
<reference evidence="3" key="1">
    <citation type="journal article" date="2019" name="Int. J. Syst. Evol. Microbiol.">
        <title>The Global Catalogue of Microorganisms (GCM) 10K type strain sequencing project: providing services to taxonomists for standard genome sequencing and annotation.</title>
        <authorList>
            <consortium name="The Broad Institute Genomics Platform"/>
            <consortium name="The Broad Institute Genome Sequencing Center for Infectious Disease"/>
            <person name="Wu L."/>
            <person name="Ma J."/>
        </authorList>
    </citation>
    <scope>NUCLEOTIDE SEQUENCE [LARGE SCALE GENOMIC DNA]</scope>
    <source>
        <strain evidence="3">CGMCC 1.12922</strain>
    </source>
</reference>
<dbReference type="Proteomes" id="UP000617355">
    <property type="component" value="Unassembled WGS sequence"/>
</dbReference>
<feature type="domain" description="Beta-lactamase hydrolase-like protein phosphatase-like" evidence="1">
    <location>
        <begin position="4"/>
        <end position="111"/>
    </location>
</feature>
<keyword evidence="3" id="KW-1185">Reference proteome</keyword>
<dbReference type="Pfam" id="PF04273">
    <property type="entry name" value="BLH_phosphatase"/>
    <property type="match status" value="1"/>
</dbReference>
<protein>
    <submittedName>
        <fullName evidence="2">Oxidoreductase</fullName>
    </submittedName>
</protein>
<dbReference type="RefSeq" id="WP_188527191.1">
    <property type="nucleotide sequence ID" value="NZ_BMGI01000002.1"/>
</dbReference>
<evidence type="ECO:0000259" key="1">
    <source>
        <dbReference type="Pfam" id="PF04273"/>
    </source>
</evidence>
<dbReference type="Gene3D" id="3.90.190.10">
    <property type="entry name" value="Protein tyrosine phosphatase superfamily"/>
    <property type="match status" value="1"/>
</dbReference>
<dbReference type="InterPro" id="IPR029021">
    <property type="entry name" value="Prot-tyrosine_phosphatase-like"/>
</dbReference>
<dbReference type="InterPro" id="IPR005939">
    <property type="entry name" value="BLH_phosphatase-like"/>
</dbReference>
<name>A0ABQ1QN76_9RHOB</name>
<evidence type="ECO:0000313" key="3">
    <source>
        <dbReference type="Proteomes" id="UP000617355"/>
    </source>
</evidence>
<dbReference type="NCBIfam" id="TIGR01244">
    <property type="entry name" value="TIGR01244 family sulfur transferase"/>
    <property type="match status" value="1"/>
</dbReference>
<comment type="caution">
    <text evidence="2">The sequence shown here is derived from an EMBL/GenBank/DDBJ whole genome shotgun (WGS) entry which is preliminary data.</text>
</comment>
<dbReference type="EMBL" id="BMGI01000002">
    <property type="protein sequence ID" value="GGD33436.1"/>
    <property type="molecule type" value="Genomic_DNA"/>
</dbReference>
<gene>
    <name evidence="2" type="ORF">GCM10011358_16900</name>
</gene>